<dbReference type="EMBL" id="JAAAPX010000024">
    <property type="protein sequence ID" value="KAF4240831.1"/>
    <property type="molecule type" value="Genomic_DNA"/>
</dbReference>
<keyword evidence="3" id="KW-1185">Reference proteome</keyword>
<evidence type="ECO:0000259" key="1">
    <source>
        <dbReference type="Pfam" id="PF00561"/>
    </source>
</evidence>
<dbReference type="Gene3D" id="3.40.50.1820">
    <property type="entry name" value="alpha/beta hydrolase"/>
    <property type="match status" value="1"/>
</dbReference>
<proteinExistence type="predicted"/>
<dbReference type="AlphaFoldDB" id="A0A8H4H5X3"/>
<protein>
    <recommendedName>
        <fullName evidence="1">AB hydrolase-1 domain-containing protein</fullName>
    </recommendedName>
</protein>
<comment type="caution">
    <text evidence="2">The sequence shown here is derived from an EMBL/GenBank/DDBJ whole genome shotgun (WGS) entry which is preliminary data.</text>
</comment>
<feature type="domain" description="AB hydrolase-1" evidence="1">
    <location>
        <begin position="55"/>
        <end position="132"/>
    </location>
</feature>
<gene>
    <name evidence="2" type="ORF">CNMCM6805_004635</name>
</gene>
<organism evidence="2 3">
    <name type="scientific">Aspergillus fumigatiaffinis</name>
    <dbReference type="NCBI Taxonomy" id="340414"/>
    <lineage>
        <taxon>Eukaryota</taxon>
        <taxon>Fungi</taxon>
        <taxon>Dikarya</taxon>
        <taxon>Ascomycota</taxon>
        <taxon>Pezizomycotina</taxon>
        <taxon>Eurotiomycetes</taxon>
        <taxon>Eurotiomycetidae</taxon>
        <taxon>Eurotiales</taxon>
        <taxon>Aspergillaceae</taxon>
        <taxon>Aspergillus</taxon>
        <taxon>Aspergillus subgen. Fumigati</taxon>
    </lineage>
</organism>
<reference evidence="2" key="2">
    <citation type="submission" date="2020-04" db="EMBL/GenBank/DDBJ databases">
        <authorList>
            <person name="Santos R.A.C."/>
            <person name="Steenwyk J.L."/>
            <person name="Rivero-Menendez O."/>
            <person name="Mead M.E."/>
            <person name="Silva L.P."/>
            <person name="Bastos R.W."/>
            <person name="Alastruey-Izquierdo A."/>
            <person name="Goldman G.H."/>
            <person name="Rokas A."/>
        </authorList>
    </citation>
    <scope>NUCLEOTIDE SEQUENCE</scope>
    <source>
        <strain evidence="2">CNM-CM6805</strain>
    </source>
</reference>
<dbReference type="InterPro" id="IPR000073">
    <property type="entry name" value="AB_hydrolase_1"/>
</dbReference>
<dbReference type="InterPro" id="IPR029058">
    <property type="entry name" value="AB_hydrolase_fold"/>
</dbReference>
<dbReference type="OrthoDB" id="10249433at2759"/>
<evidence type="ECO:0000313" key="3">
    <source>
        <dbReference type="Proteomes" id="UP000653565"/>
    </source>
</evidence>
<dbReference type="SUPFAM" id="SSF53474">
    <property type="entry name" value="alpha/beta-Hydrolases"/>
    <property type="match status" value="1"/>
</dbReference>
<dbReference type="Pfam" id="PF00561">
    <property type="entry name" value="Abhydrolase_1"/>
    <property type="match status" value="1"/>
</dbReference>
<sequence length="147" mass="16253">MGSILTILSVVDGHLTCFRVLAGGCLCTSQHRLCTYTETECKGRKKVSALYFQEPGHDKSSRPASGDSMRTRTLALNLEHPRVRLDRDKLQLIGRSNCGAIVLVYADDFQDKVKRLVLVNHELQDSSSENFQAYAAARKDQPTSGPA</sequence>
<name>A0A8H4H5X3_9EURO</name>
<accession>A0A8H4H5X3</accession>
<dbReference type="Proteomes" id="UP000653565">
    <property type="component" value="Unassembled WGS sequence"/>
</dbReference>
<reference evidence="2" key="1">
    <citation type="journal article" date="2020" name="bioRxiv">
        <title>Genomic and phenotypic heterogeneity of clinical isolates of the human pathogens Aspergillus fumigatus, Aspergillus lentulus and Aspergillus fumigatiaffinis.</title>
        <authorList>
            <person name="dos Santos R.A.C."/>
            <person name="Steenwyk J.L."/>
            <person name="Rivero-Menendez O."/>
            <person name="Mead M.E."/>
            <person name="Silva L.P."/>
            <person name="Bastos R.W."/>
            <person name="Alastruey-Izquierdo A."/>
            <person name="Goldman G.H."/>
            <person name="Rokas A."/>
        </authorList>
    </citation>
    <scope>NUCLEOTIDE SEQUENCE</scope>
    <source>
        <strain evidence="2">CNM-CM6805</strain>
    </source>
</reference>
<evidence type="ECO:0000313" key="2">
    <source>
        <dbReference type="EMBL" id="KAF4240831.1"/>
    </source>
</evidence>